<dbReference type="AlphaFoldDB" id="A0A7W7RMB6"/>
<dbReference type="Gene3D" id="3.40.50.720">
    <property type="entry name" value="NAD(P)-binding Rossmann-like Domain"/>
    <property type="match status" value="1"/>
</dbReference>
<dbReference type="RefSeq" id="WP_184582855.1">
    <property type="nucleotide sequence ID" value="NZ_JACHJT010000001.1"/>
</dbReference>
<evidence type="ECO:0000256" key="3">
    <source>
        <dbReference type="RuleBase" id="RU000363"/>
    </source>
</evidence>
<comment type="similarity">
    <text evidence="1 3">Belongs to the short-chain dehydrogenases/reductases (SDR) family.</text>
</comment>
<evidence type="ECO:0000256" key="2">
    <source>
        <dbReference type="ARBA" id="ARBA00023002"/>
    </source>
</evidence>
<dbReference type="PIRSF" id="PIRSF000126">
    <property type="entry name" value="11-beta-HSD1"/>
    <property type="match status" value="1"/>
</dbReference>
<dbReference type="SUPFAM" id="SSF51735">
    <property type="entry name" value="NAD(P)-binding Rossmann-fold domains"/>
    <property type="match status" value="1"/>
</dbReference>
<dbReference type="Pfam" id="PF00106">
    <property type="entry name" value="adh_short"/>
    <property type="match status" value="1"/>
</dbReference>
<dbReference type="SMART" id="SM00822">
    <property type="entry name" value="PKS_KR"/>
    <property type="match status" value="1"/>
</dbReference>
<feature type="domain" description="Ketoreductase" evidence="4">
    <location>
        <begin position="8"/>
        <end position="203"/>
    </location>
</feature>
<comment type="caution">
    <text evidence="5">The sequence shown here is derived from an EMBL/GenBank/DDBJ whole genome shotgun (WGS) entry which is preliminary data.</text>
</comment>
<dbReference type="GO" id="GO:0016491">
    <property type="term" value="F:oxidoreductase activity"/>
    <property type="evidence" value="ECO:0007669"/>
    <property type="project" value="UniProtKB-KW"/>
</dbReference>
<dbReference type="Proteomes" id="UP000523007">
    <property type="component" value="Unassembled WGS sequence"/>
</dbReference>
<keyword evidence="6" id="KW-1185">Reference proteome</keyword>
<dbReference type="PANTHER" id="PTHR44196">
    <property type="entry name" value="DEHYDROGENASE/REDUCTASE SDR FAMILY MEMBER 7B"/>
    <property type="match status" value="1"/>
</dbReference>
<organism evidence="5 6">
    <name type="scientific">Lipingzhangella halophila</name>
    <dbReference type="NCBI Taxonomy" id="1783352"/>
    <lineage>
        <taxon>Bacteria</taxon>
        <taxon>Bacillati</taxon>
        <taxon>Actinomycetota</taxon>
        <taxon>Actinomycetes</taxon>
        <taxon>Streptosporangiales</taxon>
        <taxon>Nocardiopsidaceae</taxon>
        <taxon>Lipingzhangella</taxon>
    </lineage>
</organism>
<evidence type="ECO:0000313" key="5">
    <source>
        <dbReference type="EMBL" id="MBB4934638.1"/>
    </source>
</evidence>
<proteinExistence type="inferred from homology"/>
<dbReference type="InterPro" id="IPR002347">
    <property type="entry name" value="SDR_fam"/>
</dbReference>
<gene>
    <name evidence="5" type="ORF">F4561_005458</name>
</gene>
<name>A0A7W7RMB6_9ACTN</name>
<dbReference type="PRINTS" id="PR00080">
    <property type="entry name" value="SDRFAMILY"/>
</dbReference>
<dbReference type="GO" id="GO:0016020">
    <property type="term" value="C:membrane"/>
    <property type="evidence" value="ECO:0007669"/>
    <property type="project" value="TreeGrafter"/>
</dbReference>
<sequence length="268" mass="28372">MTGSRHPKTALVTGASSGIGAEFARALAERGYSLVLVARRAELMDKLGAELETRFGVTVRPLPADIGGPSGLAKVEERLRADGSGADAPIDLLVNNAGRGGGGSFAEQESDEITAMLDLNVRAVVNLARAVLPAQVARRAAGEHRPMGVINVSSLAGELPVNPGGAMYAGTKAFVTRWSESVAEDVAQHGLHVTAVLAGFARTEMTRDAQDSLPDIAFVPTERIARESLRAWAAGDTTVVPDMRYKAARNLVRAIPRSAFRALVRRRK</sequence>
<dbReference type="PANTHER" id="PTHR44196:SF2">
    <property type="entry name" value="SHORT-CHAIN DEHYDROGENASE-RELATED"/>
    <property type="match status" value="1"/>
</dbReference>
<dbReference type="InterPro" id="IPR057326">
    <property type="entry name" value="KR_dom"/>
</dbReference>
<accession>A0A7W7RMB6</accession>
<dbReference type="InterPro" id="IPR020904">
    <property type="entry name" value="Sc_DH/Rdtase_CS"/>
</dbReference>
<dbReference type="PRINTS" id="PR00081">
    <property type="entry name" value="GDHRDH"/>
</dbReference>
<dbReference type="PROSITE" id="PS00061">
    <property type="entry name" value="ADH_SHORT"/>
    <property type="match status" value="1"/>
</dbReference>
<evidence type="ECO:0000313" key="6">
    <source>
        <dbReference type="Proteomes" id="UP000523007"/>
    </source>
</evidence>
<evidence type="ECO:0000256" key="1">
    <source>
        <dbReference type="ARBA" id="ARBA00006484"/>
    </source>
</evidence>
<dbReference type="EMBL" id="JACHJT010000001">
    <property type="protein sequence ID" value="MBB4934638.1"/>
    <property type="molecule type" value="Genomic_DNA"/>
</dbReference>
<evidence type="ECO:0000259" key="4">
    <source>
        <dbReference type="SMART" id="SM00822"/>
    </source>
</evidence>
<reference evidence="5 6" key="1">
    <citation type="submission" date="2020-08" db="EMBL/GenBank/DDBJ databases">
        <title>Sequencing the genomes of 1000 actinobacteria strains.</title>
        <authorList>
            <person name="Klenk H.-P."/>
        </authorList>
    </citation>
    <scope>NUCLEOTIDE SEQUENCE [LARGE SCALE GENOMIC DNA]</scope>
    <source>
        <strain evidence="5 6">DSM 102030</strain>
    </source>
</reference>
<dbReference type="InterPro" id="IPR036291">
    <property type="entry name" value="NAD(P)-bd_dom_sf"/>
</dbReference>
<protein>
    <recommendedName>
        <fullName evidence="4">Ketoreductase domain-containing protein</fullName>
    </recommendedName>
</protein>
<keyword evidence="2" id="KW-0560">Oxidoreductase</keyword>